<evidence type="ECO:0000256" key="2">
    <source>
        <dbReference type="ARBA" id="ARBA00023002"/>
    </source>
</evidence>
<comment type="caution">
    <text evidence="7">The sequence shown here is derived from an EMBL/GenBank/DDBJ whole genome shotgun (WGS) entry which is preliminary data.</text>
</comment>
<dbReference type="EMBL" id="BAABJO010000026">
    <property type="protein sequence ID" value="GAA5133047.1"/>
    <property type="molecule type" value="Genomic_DNA"/>
</dbReference>
<dbReference type="InterPro" id="IPR006139">
    <property type="entry name" value="D-isomer_2_OHA_DH_cat_dom"/>
</dbReference>
<evidence type="ECO:0000313" key="8">
    <source>
        <dbReference type="Proteomes" id="UP001500804"/>
    </source>
</evidence>
<accession>A0ABP9NVA8</accession>
<dbReference type="InterPro" id="IPR006140">
    <property type="entry name" value="D-isomer_DH_NAD-bd"/>
</dbReference>
<gene>
    <name evidence="7" type="ORF">GCM10023320_58640</name>
</gene>
<protein>
    <submittedName>
        <fullName evidence="7">D-2-hydroxyacid dehydrogenase family protein</fullName>
    </submittedName>
</protein>
<sequence>MTDLRIVVLDDYLDAVTGSADWSVLPAEVVTINRHIAGEDELVAALAGADVVVATRERTRLGRSVLEKLPRLRLLVTTGMRNAVIDLDAAAERGVLVCGTRGNKRSTVELTWGLILAVTRDIPGQQRSLREGRWQSSLGVGLGGRTLGLLGLGDIGGAMARIARAFEMDVIAWSAHLTDERAAAHGARRVEKDELMARADVVSIHLVLSQRTRGLVGARELGLMQPTAYLVNTSRAGIVDTGALVAALRDGTIAGAAVDVFDVEPVPPDADLLGAPRTVLTPHIGFVTAEEYRLFYGDVVEDISAWLAGSPVRTLNDPEP</sequence>
<proteinExistence type="inferred from homology"/>
<comment type="similarity">
    <text evidence="1 4">Belongs to the D-isomer specific 2-hydroxyacid dehydrogenase family.</text>
</comment>
<evidence type="ECO:0000256" key="1">
    <source>
        <dbReference type="ARBA" id="ARBA00005854"/>
    </source>
</evidence>
<evidence type="ECO:0000259" key="6">
    <source>
        <dbReference type="Pfam" id="PF02826"/>
    </source>
</evidence>
<keyword evidence="2 4" id="KW-0560">Oxidoreductase</keyword>
<reference evidence="8" key="1">
    <citation type="journal article" date="2019" name="Int. J. Syst. Evol. Microbiol.">
        <title>The Global Catalogue of Microorganisms (GCM) 10K type strain sequencing project: providing services to taxonomists for standard genome sequencing and annotation.</title>
        <authorList>
            <consortium name="The Broad Institute Genomics Platform"/>
            <consortium name="The Broad Institute Genome Sequencing Center for Infectious Disease"/>
            <person name="Wu L."/>
            <person name="Ma J."/>
        </authorList>
    </citation>
    <scope>NUCLEOTIDE SEQUENCE [LARGE SCALE GENOMIC DNA]</scope>
    <source>
        <strain evidence="8">JCM 18302</strain>
    </source>
</reference>
<dbReference type="SUPFAM" id="SSF52283">
    <property type="entry name" value="Formate/glycerate dehydrogenase catalytic domain-like"/>
    <property type="match status" value="1"/>
</dbReference>
<dbReference type="SUPFAM" id="SSF51735">
    <property type="entry name" value="NAD(P)-binding Rossmann-fold domains"/>
    <property type="match status" value="1"/>
</dbReference>
<dbReference type="CDD" id="cd12169">
    <property type="entry name" value="PGDH_like_1"/>
    <property type="match status" value="1"/>
</dbReference>
<evidence type="ECO:0000259" key="5">
    <source>
        <dbReference type="Pfam" id="PF00389"/>
    </source>
</evidence>
<evidence type="ECO:0000313" key="7">
    <source>
        <dbReference type="EMBL" id="GAA5133047.1"/>
    </source>
</evidence>
<evidence type="ECO:0000256" key="3">
    <source>
        <dbReference type="ARBA" id="ARBA00023027"/>
    </source>
</evidence>
<dbReference type="PANTHER" id="PTHR42789">
    <property type="entry name" value="D-ISOMER SPECIFIC 2-HYDROXYACID DEHYDROGENASE FAMILY PROTEIN (AFU_ORTHOLOGUE AFUA_6G10090)"/>
    <property type="match status" value="1"/>
</dbReference>
<dbReference type="InterPro" id="IPR036291">
    <property type="entry name" value="NAD(P)-bd_dom_sf"/>
</dbReference>
<dbReference type="Gene3D" id="3.40.50.720">
    <property type="entry name" value="NAD(P)-binding Rossmann-like Domain"/>
    <property type="match status" value="2"/>
</dbReference>
<keyword evidence="8" id="KW-1185">Reference proteome</keyword>
<keyword evidence="3" id="KW-0520">NAD</keyword>
<feature type="domain" description="D-isomer specific 2-hydroxyacid dehydrogenase catalytic" evidence="5">
    <location>
        <begin position="37"/>
        <end position="313"/>
    </location>
</feature>
<dbReference type="Proteomes" id="UP001500804">
    <property type="component" value="Unassembled WGS sequence"/>
</dbReference>
<dbReference type="Pfam" id="PF00389">
    <property type="entry name" value="2-Hacid_dh"/>
    <property type="match status" value="1"/>
</dbReference>
<name>A0ABP9NVA8_9PSEU</name>
<dbReference type="PANTHER" id="PTHR42789:SF1">
    <property type="entry name" value="D-ISOMER SPECIFIC 2-HYDROXYACID DEHYDROGENASE FAMILY PROTEIN (AFU_ORTHOLOGUE AFUA_6G10090)"/>
    <property type="match status" value="1"/>
</dbReference>
<evidence type="ECO:0000256" key="4">
    <source>
        <dbReference type="RuleBase" id="RU003719"/>
    </source>
</evidence>
<feature type="domain" description="D-isomer specific 2-hydroxyacid dehydrogenase NAD-binding" evidence="6">
    <location>
        <begin position="113"/>
        <end position="285"/>
    </location>
</feature>
<dbReference type="InterPro" id="IPR050857">
    <property type="entry name" value="D-2-hydroxyacid_DH"/>
</dbReference>
<organism evidence="7 8">
    <name type="scientific">Pseudonocardia adelaidensis</name>
    <dbReference type="NCBI Taxonomy" id="648754"/>
    <lineage>
        <taxon>Bacteria</taxon>
        <taxon>Bacillati</taxon>
        <taxon>Actinomycetota</taxon>
        <taxon>Actinomycetes</taxon>
        <taxon>Pseudonocardiales</taxon>
        <taxon>Pseudonocardiaceae</taxon>
        <taxon>Pseudonocardia</taxon>
    </lineage>
</organism>
<dbReference type="Pfam" id="PF02826">
    <property type="entry name" value="2-Hacid_dh_C"/>
    <property type="match status" value="1"/>
</dbReference>